<evidence type="ECO:0000259" key="1">
    <source>
        <dbReference type="Pfam" id="PF14344"/>
    </source>
</evidence>
<comment type="caution">
    <text evidence="2">The sequence shown here is derived from an EMBL/GenBank/DDBJ whole genome shotgun (WGS) entry which is preliminary data.</text>
</comment>
<keyword evidence="3" id="KW-1185">Reference proteome</keyword>
<feature type="domain" description="DUF4397" evidence="1">
    <location>
        <begin position="387"/>
        <end position="462"/>
    </location>
</feature>
<dbReference type="EMBL" id="BPEY01000029">
    <property type="protein sequence ID" value="GIU45539.1"/>
    <property type="molecule type" value="Genomic_DNA"/>
</dbReference>
<accession>A0ABQ4PDP2</accession>
<name>A0ABQ4PDP2_9GAMM</name>
<dbReference type="Proteomes" id="UP000887104">
    <property type="component" value="Unassembled WGS sequence"/>
</dbReference>
<organism evidence="2 3">
    <name type="scientific">Shewanella sairae</name>
    <dbReference type="NCBI Taxonomy" id="190310"/>
    <lineage>
        <taxon>Bacteria</taxon>
        <taxon>Pseudomonadati</taxon>
        <taxon>Pseudomonadota</taxon>
        <taxon>Gammaproteobacteria</taxon>
        <taxon>Alteromonadales</taxon>
        <taxon>Shewanellaceae</taxon>
        <taxon>Shewanella</taxon>
    </lineage>
</organism>
<evidence type="ECO:0000313" key="3">
    <source>
        <dbReference type="Proteomes" id="UP000887104"/>
    </source>
</evidence>
<sequence length="463" mass="48192">MTFSTPITRYFSVAAISVLGLTACSDDDDNISQPIPVPPIEVADAEIRVIHAGSDAPLVNVMANDSSFIDDVDYAMSSGLATVDAGSYSVTVDAQLPDGTTTTVLSADLAAAEDMEYTAVAIGNVADNSLMLKLIENPEQDIADNYARVQVLHASPAVGLVDVYVTEPDADISMMQPTLSANYMDASPQLEVPAADYQIRITASGAKDVVFDSGTVPLTDEGDYFISAIPNTWSGASPVALLVALPEGQLLLNDKSSGSDIRVIHAVADAPAVDVFLDESNTAAITDLMFKGIAGYVNIPEGEHTATVAASADNNVVVIDKAPFELALGSSYSIFATGSLSDSDIQPWVIMEQPRMVATEAKLTVSHTAYSAPEVDVYLTATSDISDATPVLTDVPFRATSGSLSVPAGDYVVSVTVADTKTVAIGPLSITLENGGVYGIAAVDSTTSGAFDVILLDDFVMAP</sequence>
<dbReference type="InterPro" id="IPR025510">
    <property type="entry name" value="DUF4397"/>
</dbReference>
<protein>
    <recommendedName>
        <fullName evidence="1">DUF4397 domain-containing protein</fullName>
    </recommendedName>
</protein>
<evidence type="ECO:0000313" key="2">
    <source>
        <dbReference type="EMBL" id="GIU45539.1"/>
    </source>
</evidence>
<feature type="domain" description="DUF4397" evidence="1">
    <location>
        <begin position="259"/>
        <end position="378"/>
    </location>
</feature>
<proteinExistence type="predicted"/>
<reference evidence="2" key="1">
    <citation type="submission" date="2021-05" db="EMBL/GenBank/DDBJ databases">
        <title>Molecular characterization for Shewanella algae harboring chromosomal blaOXA-55-like strains isolated from clinical and environment sample.</title>
        <authorList>
            <person name="Ohama Y."/>
            <person name="Aoki K."/>
            <person name="Harada S."/>
            <person name="Moriya K."/>
            <person name="Ishii Y."/>
            <person name="Tateda K."/>
        </authorList>
    </citation>
    <scope>NUCLEOTIDE SEQUENCE</scope>
    <source>
        <strain evidence="2">JCM 11563</strain>
    </source>
</reference>
<feature type="domain" description="DUF4397" evidence="1">
    <location>
        <begin position="45"/>
        <end position="164"/>
    </location>
</feature>
<dbReference type="Pfam" id="PF14344">
    <property type="entry name" value="DUF4397"/>
    <property type="match status" value="3"/>
</dbReference>
<gene>
    <name evidence="2" type="ORF">TUM4438_19250</name>
</gene>
<dbReference type="RefSeq" id="WP_220780973.1">
    <property type="nucleotide sequence ID" value="NZ_BPEY01000029.1"/>
</dbReference>